<comment type="caution">
    <text evidence="4">The sequence shown here is derived from an EMBL/GenBank/DDBJ whole genome shotgun (WGS) entry which is preliminary data.</text>
</comment>
<sequence>MGSVHGEELPYLFGAPLVEGLGHFPKDYTKSEVALSEAFIFYIANFATNGSRRSINLLDKNSEVLIKELIAEDSSGSEIDDVGDDFIPEVSDHETETDTDLSDTEASTQQPLIQIENSRSSSSEDENLPLSRLSSFRGKNRYKNPNEVQLQESVLPISRERNKFKSILWDEYNILHQKYLEIGMKPVMKNHYRTHQLSVWLRLIPEIHRAEMRDVVAKYNFFRNHNDPELYDGLVRPDPLMRPSYYDPTLELYRKPYNVTLDIPSTIMETYVTTCISVMSARPGSAVTQNQAPNNSQDASNLEAAGYTAYSTALSITIAIGCSLLILNVLIIAGVYY</sequence>
<dbReference type="PANTHER" id="PTHR43903">
    <property type="entry name" value="NEUROLIGIN"/>
    <property type="match status" value="1"/>
</dbReference>
<dbReference type="InterPro" id="IPR051093">
    <property type="entry name" value="Neuroligin/BSAL"/>
</dbReference>
<dbReference type="EMBL" id="CAJQZP010001514">
    <property type="protein sequence ID" value="CAG5052080.1"/>
    <property type="molecule type" value="Genomic_DNA"/>
</dbReference>
<dbReference type="OrthoDB" id="3200163at2759"/>
<organism evidence="4 5">
    <name type="scientific">Parnassius apollo</name>
    <name type="common">Apollo butterfly</name>
    <name type="synonym">Papilio apollo</name>
    <dbReference type="NCBI Taxonomy" id="110799"/>
    <lineage>
        <taxon>Eukaryota</taxon>
        <taxon>Metazoa</taxon>
        <taxon>Ecdysozoa</taxon>
        <taxon>Arthropoda</taxon>
        <taxon>Hexapoda</taxon>
        <taxon>Insecta</taxon>
        <taxon>Pterygota</taxon>
        <taxon>Neoptera</taxon>
        <taxon>Endopterygota</taxon>
        <taxon>Lepidoptera</taxon>
        <taxon>Glossata</taxon>
        <taxon>Ditrysia</taxon>
        <taxon>Papilionoidea</taxon>
        <taxon>Papilionidae</taxon>
        <taxon>Parnassiinae</taxon>
        <taxon>Parnassini</taxon>
        <taxon>Parnassius</taxon>
        <taxon>Parnassius</taxon>
    </lineage>
</organism>
<keyword evidence="3" id="KW-0812">Transmembrane</keyword>
<dbReference type="AlphaFoldDB" id="A0A8S3Y3T1"/>
<gene>
    <name evidence="4" type="ORF">PAPOLLO_LOCUS25259</name>
</gene>
<keyword evidence="3" id="KW-0472">Membrane</keyword>
<feature type="compositionally biased region" description="Acidic residues" evidence="2">
    <location>
        <begin position="78"/>
        <end position="87"/>
    </location>
</feature>
<evidence type="ECO:0000313" key="5">
    <source>
        <dbReference type="Proteomes" id="UP000691718"/>
    </source>
</evidence>
<dbReference type="Proteomes" id="UP000691718">
    <property type="component" value="Unassembled WGS sequence"/>
</dbReference>
<comment type="similarity">
    <text evidence="1">Belongs to the type-B carboxylesterase/lipase family.</text>
</comment>
<protein>
    <submittedName>
        <fullName evidence="4">(apollo) hypothetical protein</fullName>
    </submittedName>
</protein>
<proteinExistence type="inferred from homology"/>
<evidence type="ECO:0000256" key="3">
    <source>
        <dbReference type="SAM" id="Phobius"/>
    </source>
</evidence>
<keyword evidence="3" id="KW-1133">Transmembrane helix</keyword>
<keyword evidence="5" id="KW-1185">Reference proteome</keyword>
<evidence type="ECO:0000313" key="4">
    <source>
        <dbReference type="EMBL" id="CAG5052080.1"/>
    </source>
</evidence>
<name>A0A8S3Y3T1_PARAO</name>
<evidence type="ECO:0000256" key="1">
    <source>
        <dbReference type="ARBA" id="ARBA00005964"/>
    </source>
</evidence>
<evidence type="ECO:0000256" key="2">
    <source>
        <dbReference type="SAM" id="MobiDB-lite"/>
    </source>
</evidence>
<accession>A0A8S3Y3T1</accession>
<reference evidence="4" key="1">
    <citation type="submission" date="2021-04" db="EMBL/GenBank/DDBJ databases">
        <authorList>
            <person name="Tunstrom K."/>
        </authorList>
    </citation>
    <scope>NUCLEOTIDE SEQUENCE</scope>
</reference>
<feature type="transmembrane region" description="Helical" evidence="3">
    <location>
        <begin position="313"/>
        <end position="336"/>
    </location>
</feature>
<feature type="region of interest" description="Disordered" evidence="2">
    <location>
        <begin position="76"/>
        <end position="130"/>
    </location>
</feature>